<keyword evidence="2" id="KW-1185">Reference proteome</keyword>
<protein>
    <submittedName>
        <fullName evidence="1">Reverse transcriptase</fullName>
    </submittedName>
</protein>
<accession>A0AAV4XJI4</accession>
<name>A0AAV4XJI4_CAEEX</name>
<comment type="caution">
    <text evidence="1">The sequence shown here is derived from an EMBL/GenBank/DDBJ whole genome shotgun (WGS) entry which is preliminary data.</text>
</comment>
<keyword evidence="1" id="KW-0695">RNA-directed DNA polymerase</keyword>
<keyword evidence="1" id="KW-0808">Transferase</keyword>
<reference evidence="1 2" key="1">
    <citation type="submission" date="2021-06" db="EMBL/GenBank/DDBJ databases">
        <title>Caerostris extrusa draft genome.</title>
        <authorList>
            <person name="Kono N."/>
            <person name="Arakawa K."/>
        </authorList>
    </citation>
    <scope>NUCLEOTIDE SEQUENCE [LARGE SCALE GENOMIC DNA]</scope>
</reference>
<dbReference type="Pfam" id="PF05380">
    <property type="entry name" value="Peptidase_A17"/>
    <property type="match status" value="1"/>
</dbReference>
<dbReference type="Proteomes" id="UP001054945">
    <property type="component" value="Unassembled WGS sequence"/>
</dbReference>
<dbReference type="PANTHER" id="PTHR47331:SF5">
    <property type="entry name" value="RIBONUCLEASE H"/>
    <property type="match status" value="1"/>
</dbReference>
<dbReference type="AlphaFoldDB" id="A0AAV4XJI4"/>
<sequence>MLNGPLYADDLCHGADDVESAFNLSSDARPVLSTAAKVFDPVGFLSPFVVRIKRLMQEIWERRLDWDSKLREDLESKWKKWCAEIEVSGEMKIERCYFSNVVGKLDSVEVHIFSDASIVAYGAVAYFGYVNLREVGTSFVMSKCRISPLKKLSLPRLELMGALTAARLWKYLSKGVFVVLVDGDCTSPDRWKFCPGLENPADKLTRGENSHTLLNDSVWWQCPVWLRGSRNQWPRQKFERVTDEQKLEKLNTSVHTIFPQTEMILDENKFSNLRKLLRVTAWVKRFVAKLRKRLARVER</sequence>
<evidence type="ECO:0000313" key="2">
    <source>
        <dbReference type="Proteomes" id="UP001054945"/>
    </source>
</evidence>
<organism evidence="1 2">
    <name type="scientific">Caerostris extrusa</name>
    <name type="common">Bark spider</name>
    <name type="synonym">Caerostris bankana</name>
    <dbReference type="NCBI Taxonomy" id="172846"/>
    <lineage>
        <taxon>Eukaryota</taxon>
        <taxon>Metazoa</taxon>
        <taxon>Ecdysozoa</taxon>
        <taxon>Arthropoda</taxon>
        <taxon>Chelicerata</taxon>
        <taxon>Arachnida</taxon>
        <taxon>Araneae</taxon>
        <taxon>Araneomorphae</taxon>
        <taxon>Entelegynae</taxon>
        <taxon>Araneoidea</taxon>
        <taxon>Araneidae</taxon>
        <taxon>Caerostris</taxon>
    </lineage>
</organism>
<evidence type="ECO:0000313" key="1">
    <source>
        <dbReference type="EMBL" id="GIY94824.1"/>
    </source>
</evidence>
<gene>
    <name evidence="1" type="primary">AVEN_260336_1</name>
    <name evidence="1" type="ORF">CEXT_422531</name>
</gene>
<dbReference type="PANTHER" id="PTHR47331">
    <property type="entry name" value="PHD-TYPE DOMAIN-CONTAINING PROTEIN"/>
    <property type="match status" value="1"/>
</dbReference>
<dbReference type="GO" id="GO:0003964">
    <property type="term" value="F:RNA-directed DNA polymerase activity"/>
    <property type="evidence" value="ECO:0007669"/>
    <property type="project" value="UniProtKB-KW"/>
</dbReference>
<dbReference type="InterPro" id="IPR008042">
    <property type="entry name" value="Retrotrans_Pao"/>
</dbReference>
<proteinExistence type="predicted"/>
<dbReference type="EMBL" id="BPLR01000437">
    <property type="protein sequence ID" value="GIY94824.1"/>
    <property type="molecule type" value="Genomic_DNA"/>
</dbReference>
<keyword evidence="1" id="KW-0548">Nucleotidyltransferase</keyword>